<feature type="region of interest" description="Disordered" evidence="6">
    <location>
        <begin position="112"/>
        <end position="142"/>
    </location>
</feature>
<dbReference type="PANTHER" id="PTHR46910">
    <property type="entry name" value="TRANSCRIPTION FACTOR PDR1"/>
    <property type="match status" value="1"/>
</dbReference>
<evidence type="ECO:0000256" key="6">
    <source>
        <dbReference type="SAM" id="MobiDB-lite"/>
    </source>
</evidence>
<keyword evidence="5" id="KW-0539">Nucleus</keyword>
<keyword evidence="4" id="KW-0804">Transcription</keyword>
<dbReference type="OrthoDB" id="2123952at2759"/>
<dbReference type="Pfam" id="PF04082">
    <property type="entry name" value="Fungal_trans"/>
    <property type="match status" value="1"/>
</dbReference>
<dbReference type="GO" id="GO:0003677">
    <property type="term" value="F:DNA binding"/>
    <property type="evidence" value="ECO:0007669"/>
    <property type="project" value="UniProtKB-KW"/>
</dbReference>
<dbReference type="GO" id="GO:0000981">
    <property type="term" value="F:DNA-binding transcription factor activity, RNA polymerase II-specific"/>
    <property type="evidence" value="ECO:0007669"/>
    <property type="project" value="InterPro"/>
</dbReference>
<gene>
    <name evidence="8" type="ORF">BDV26DRAFT_297999</name>
</gene>
<dbReference type="InterPro" id="IPR007219">
    <property type="entry name" value="XnlR_reg_dom"/>
</dbReference>
<dbReference type="Gene3D" id="4.10.240.10">
    <property type="entry name" value="Zn(2)-C6 fungal-type DNA-binding domain"/>
    <property type="match status" value="1"/>
</dbReference>
<dbReference type="PANTHER" id="PTHR46910:SF25">
    <property type="entry name" value="ABC-TRANSPORTER-REGULATING TRANSCRIPTION FACTOR"/>
    <property type="match status" value="1"/>
</dbReference>
<protein>
    <recommendedName>
        <fullName evidence="7">Zn(2)-C6 fungal-type domain-containing protein</fullName>
    </recommendedName>
</protein>
<dbReference type="CDD" id="cd12148">
    <property type="entry name" value="fungal_TF_MHR"/>
    <property type="match status" value="1"/>
</dbReference>
<dbReference type="GO" id="GO:0008270">
    <property type="term" value="F:zinc ion binding"/>
    <property type="evidence" value="ECO:0007669"/>
    <property type="project" value="InterPro"/>
</dbReference>
<reference evidence="8 9" key="1">
    <citation type="submission" date="2019-04" db="EMBL/GenBank/DDBJ databases">
        <title>Friends and foes A comparative genomics studyof 23 Aspergillus species from section Flavi.</title>
        <authorList>
            <consortium name="DOE Joint Genome Institute"/>
            <person name="Kjaerbolling I."/>
            <person name="Vesth T."/>
            <person name="Frisvad J.C."/>
            <person name="Nybo J.L."/>
            <person name="Theobald S."/>
            <person name="Kildgaard S."/>
            <person name="Isbrandt T."/>
            <person name="Kuo A."/>
            <person name="Sato A."/>
            <person name="Lyhne E.K."/>
            <person name="Kogle M.E."/>
            <person name="Wiebenga A."/>
            <person name="Kun R.S."/>
            <person name="Lubbers R.J."/>
            <person name="Makela M.R."/>
            <person name="Barry K."/>
            <person name="Chovatia M."/>
            <person name="Clum A."/>
            <person name="Daum C."/>
            <person name="Haridas S."/>
            <person name="He G."/>
            <person name="LaButti K."/>
            <person name="Lipzen A."/>
            <person name="Mondo S."/>
            <person name="Riley R."/>
            <person name="Salamov A."/>
            <person name="Simmons B.A."/>
            <person name="Magnuson J.K."/>
            <person name="Henrissat B."/>
            <person name="Mortensen U.H."/>
            <person name="Larsen T.O."/>
            <person name="Devries R.P."/>
            <person name="Grigoriev I.V."/>
            <person name="Machida M."/>
            <person name="Baker S.E."/>
            <person name="Andersen M.R."/>
        </authorList>
    </citation>
    <scope>NUCLEOTIDE SEQUENCE [LARGE SCALE GENOMIC DNA]</scope>
    <source>
        <strain evidence="8 9">IBT 29228</strain>
    </source>
</reference>
<dbReference type="InterPro" id="IPR036864">
    <property type="entry name" value="Zn2-C6_fun-type_DNA-bd_sf"/>
</dbReference>
<dbReference type="SUPFAM" id="SSF57701">
    <property type="entry name" value="Zn2/Cys6 DNA-binding domain"/>
    <property type="match status" value="1"/>
</dbReference>
<proteinExistence type="predicted"/>
<evidence type="ECO:0000313" key="9">
    <source>
        <dbReference type="Proteomes" id="UP000326198"/>
    </source>
</evidence>
<evidence type="ECO:0000256" key="4">
    <source>
        <dbReference type="ARBA" id="ARBA00023163"/>
    </source>
</evidence>
<feature type="domain" description="Zn(2)-C6 fungal-type" evidence="7">
    <location>
        <begin position="14"/>
        <end position="44"/>
    </location>
</feature>
<organism evidence="8 9">
    <name type="scientific">Aspergillus bertholletiae</name>
    <dbReference type="NCBI Taxonomy" id="1226010"/>
    <lineage>
        <taxon>Eukaryota</taxon>
        <taxon>Fungi</taxon>
        <taxon>Dikarya</taxon>
        <taxon>Ascomycota</taxon>
        <taxon>Pezizomycotina</taxon>
        <taxon>Eurotiomycetes</taxon>
        <taxon>Eurotiomycetidae</taxon>
        <taxon>Eurotiales</taxon>
        <taxon>Aspergillaceae</taxon>
        <taxon>Aspergillus</taxon>
        <taxon>Aspergillus subgen. Circumdati</taxon>
    </lineage>
</organism>
<dbReference type="CDD" id="cd00067">
    <property type="entry name" value="GAL4"/>
    <property type="match status" value="1"/>
</dbReference>
<evidence type="ECO:0000256" key="5">
    <source>
        <dbReference type="ARBA" id="ARBA00023242"/>
    </source>
</evidence>
<dbReference type="Proteomes" id="UP000326198">
    <property type="component" value="Unassembled WGS sequence"/>
</dbReference>
<dbReference type="PROSITE" id="PS50048">
    <property type="entry name" value="ZN2_CY6_FUNGAL_2"/>
    <property type="match status" value="1"/>
</dbReference>
<evidence type="ECO:0000256" key="2">
    <source>
        <dbReference type="ARBA" id="ARBA00023015"/>
    </source>
</evidence>
<dbReference type="InterPro" id="IPR050987">
    <property type="entry name" value="AtrR-like"/>
</dbReference>
<keyword evidence="2" id="KW-0805">Transcription regulation</keyword>
<dbReference type="SMART" id="SM00906">
    <property type="entry name" value="Fungal_trans"/>
    <property type="match status" value="1"/>
</dbReference>
<keyword evidence="3" id="KW-0238">DNA-binding</keyword>
<evidence type="ECO:0000256" key="3">
    <source>
        <dbReference type="ARBA" id="ARBA00023125"/>
    </source>
</evidence>
<feature type="region of interest" description="Disordered" evidence="6">
    <location>
        <begin position="75"/>
        <end position="100"/>
    </location>
</feature>
<name>A0A5N7AQZ1_9EURO</name>
<feature type="compositionally biased region" description="Polar residues" evidence="6">
    <location>
        <begin position="89"/>
        <end position="100"/>
    </location>
</feature>
<dbReference type="InterPro" id="IPR001138">
    <property type="entry name" value="Zn2Cys6_DnaBD"/>
</dbReference>
<dbReference type="GO" id="GO:0006351">
    <property type="term" value="P:DNA-templated transcription"/>
    <property type="evidence" value="ECO:0007669"/>
    <property type="project" value="InterPro"/>
</dbReference>
<keyword evidence="9" id="KW-1185">Reference proteome</keyword>
<sequence length="692" mass="76117">MSSKARETKKALNACSQCQRRKKRCDNRSPKCSSCTERSLTCIYEGVRRRGPGKGRVYLQKLEARVAELESTLGKPANTASSGLVAPDTSLTNPSYTISPNHSARARDLVAVPGNSPSVTDADTAQKDAPRDQPTTPKSARLSAASCSYNGAISSAKERLFAAFPERQTVKSFSSQADHGPFISPIFIQLPPKHQAQSMFEVAFNEINYILPLFNAHILSDLLEEHYADPTASPGKNPARWAMLNAAIAVAIQSRAALDSQTKMIELSWSFFKNAFTMYSAIAFRGADVLALEALLAMAIFMQGSSDMWTTSALISTAVRLSLTLGLHQKSYYSLLNSATATRSMRVFWITYILDKDMSASTGLPSLYDDSVTSLGYSDLTAISPSSFDTDVELPSALLRARVELAMIIHRLEVRLYHGTARSQNTWQLLEEVVELDGRLESWKKKLPSNFHPNHINWSAAPAASVESILILYFAYYQALISTHWFAADLEPDNANSAIWQGRSSNDIQASAASQIIRLLHHFPTQQPGRLWHMMQHPISACITLLLLVYKNPTDTLAFSHIHDIGRVVNFLSQLDREKVLEVGPLLSLCHDLESQAVHSVSETVSIPKILGHSSDRGGLAMQEPRLKILTQVTRATSSVQLAQGLIGNIPSLRSTAFEFFSGLIPAWQAPPFETSLAPSLLIPERHGFAFA</sequence>
<dbReference type="SMART" id="SM00066">
    <property type="entry name" value="GAL4"/>
    <property type="match status" value="1"/>
</dbReference>
<keyword evidence="1" id="KW-0479">Metal-binding</keyword>
<dbReference type="Pfam" id="PF00172">
    <property type="entry name" value="Zn_clus"/>
    <property type="match status" value="1"/>
</dbReference>
<evidence type="ECO:0000256" key="1">
    <source>
        <dbReference type="ARBA" id="ARBA00022723"/>
    </source>
</evidence>
<dbReference type="AlphaFoldDB" id="A0A5N7AQZ1"/>
<accession>A0A5N7AQZ1</accession>
<dbReference type="EMBL" id="ML736366">
    <property type="protein sequence ID" value="KAE8372285.1"/>
    <property type="molecule type" value="Genomic_DNA"/>
</dbReference>
<evidence type="ECO:0000313" key="8">
    <source>
        <dbReference type="EMBL" id="KAE8372285.1"/>
    </source>
</evidence>
<evidence type="ECO:0000259" key="7">
    <source>
        <dbReference type="PROSITE" id="PS50048"/>
    </source>
</evidence>
<dbReference type="GO" id="GO:0009893">
    <property type="term" value="P:positive regulation of metabolic process"/>
    <property type="evidence" value="ECO:0007669"/>
    <property type="project" value="UniProtKB-ARBA"/>
</dbReference>